<dbReference type="Proteomes" id="UP000320876">
    <property type="component" value="Unassembled WGS sequence"/>
</dbReference>
<name>A0A542DH33_AMYCI</name>
<dbReference type="CDD" id="cd21112">
    <property type="entry name" value="alphaLP-like"/>
    <property type="match status" value="1"/>
</dbReference>
<reference evidence="8 9" key="1">
    <citation type="submission" date="2019-06" db="EMBL/GenBank/DDBJ databases">
        <title>Sequencing the genomes of 1000 actinobacteria strains.</title>
        <authorList>
            <person name="Klenk H.-P."/>
        </authorList>
    </citation>
    <scope>NUCLEOTIDE SEQUENCE [LARGE SCALE GENOMIC DNA]</scope>
    <source>
        <strain evidence="8 9">DSM 45679</strain>
    </source>
</reference>
<dbReference type="InterPro" id="IPR043504">
    <property type="entry name" value="Peptidase_S1_PA_chymotrypsin"/>
</dbReference>
<keyword evidence="9" id="KW-1185">Reference proteome</keyword>
<evidence type="ECO:0000256" key="6">
    <source>
        <dbReference type="SAM" id="SignalP"/>
    </source>
</evidence>
<comment type="similarity">
    <text evidence="1">Belongs to the peptidase S1 family.</text>
</comment>
<gene>
    <name evidence="8" type="ORF">FB471_2136</name>
</gene>
<dbReference type="InterPro" id="IPR001254">
    <property type="entry name" value="Trypsin_dom"/>
</dbReference>
<dbReference type="InterPro" id="IPR009003">
    <property type="entry name" value="Peptidase_S1_PA"/>
</dbReference>
<accession>A0A542DH33</accession>
<feature type="signal peptide" evidence="6">
    <location>
        <begin position="1"/>
        <end position="27"/>
    </location>
</feature>
<evidence type="ECO:0000313" key="8">
    <source>
        <dbReference type="EMBL" id="TQJ02408.1"/>
    </source>
</evidence>
<keyword evidence="6" id="KW-0732">Signal</keyword>
<dbReference type="AlphaFoldDB" id="A0A542DH33"/>
<sequence length="221" mass="22780">MRPFRFLPWLLAAVLALLLGTPSTALAAEQRAPLGGGLTLHSGGDHRCTTSFAATDRWPGEWYLVAGGGCGRPGDTVRSGERVVGMVIAAETGITVIHVTNTTDWKLVPWISGPGGRLTLTGSAEAPIGASVCRTGSTTGWHCGVIQAKNQTIVYPDGRVHGVTRTSVCAEPGDGGAPFVHSDQAQGVLLGGSGNCAAGGSSYFVPVNPVLKRYGLILFTG</sequence>
<dbReference type="Gene3D" id="2.40.10.10">
    <property type="entry name" value="Trypsin-like serine proteases"/>
    <property type="match status" value="2"/>
</dbReference>
<feature type="domain" description="Peptidase S1" evidence="7">
    <location>
        <begin position="123"/>
        <end position="211"/>
    </location>
</feature>
<evidence type="ECO:0000313" key="9">
    <source>
        <dbReference type="Proteomes" id="UP000320876"/>
    </source>
</evidence>
<organism evidence="8 9">
    <name type="scientific">Amycolatopsis cihanbeyliensis</name>
    <dbReference type="NCBI Taxonomy" id="1128664"/>
    <lineage>
        <taxon>Bacteria</taxon>
        <taxon>Bacillati</taxon>
        <taxon>Actinomycetota</taxon>
        <taxon>Actinomycetes</taxon>
        <taxon>Pseudonocardiales</taxon>
        <taxon>Pseudonocardiaceae</taxon>
        <taxon>Amycolatopsis</taxon>
    </lineage>
</organism>
<keyword evidence="5" id="KW-1015">Disulfide bond</keyword>
<evidence type="ECO:0000256" key="2">
    <source>
        <dbReference type="ARBA" id="ARBA00022670"/>
    </source>
</evidence>
<dbReference type="Pfam" id="PF00089">
    <property type="entry name" value="Trypsin"/>
    <property type="match status" value="1"/>
</dbReference>
<keyword evidence="4" id="KW-0720">Serine protease</keyword>
<dbReference type="SUPFAM" id="SSF50494">
    <property type="entry name" value="Trypsin-like serine proteases"/>
    <property type="match status" value="1"/>
</dbReference>
<proteinExistence type="inferred from homology"/>
<feature type="chain" id="PRO_5022130662" evidence="6">
    <location>
        <begin position="28"/>
        <end position="221"/>
    </location>
</feature>
<comment type="caution">
    <text evidence="8">The sequence shown here is derived from an EMBL/GenBank/DDBJ whole genome shotgun (WGS) entry which is preliminary data.</text>
</comment>
<evidence type="ECO:0000259" key="7">
    <source>
        <dbReference type="Pfam" id="PF00089"/>
    </source>
</evidence>
<evidence type="ECO:0000256" key="3">
    <source>
        <dbReference type="ARBA" id="ARBA00022801"/>
    </source>
</evidence>
<protein>
    <submittedName>
        <fullName evidence="8">Streptogrisin C</fullName>
    </submittedName>
</protein>
<dbReference type="GO" id="GO:0006508">
    <property type="term" value="P:proteolysis"/>
    <property type="evidence" value="ECO:0007669"/>
    <property type="project" value="UniProtKB-KW"/>
</dbReference>
<dbReference type="InterPro" id="IPR001316">
    <property type="entry name" value="Pept_S1A_streptogrisin"/>
</dbReference>
<dbReference type="PRINTS" id="PR00861">
    <property type="entry name" value="ALYTICPTASE"/>
</dbReference>
<evidence type="ECO:0000256" key="4">
    <source>
        <dbReference type="ARBA" id="ARBA00022825"/>
    </source>
</evidence>
<evidence type="ECO:0000256" key="5">
    <source>
        <dbReference type="ARBA" id="ARBA00023157"/>
    </source>
</evidence>
<dbReference type="RefSeq" id="WP_141997376.1">
    <property type="nucleotide sequence ID" value="NZ_VFML01000001.1"/>
</dbReference>
<keyword evidence="3" id="KW-0378">Hydrolase</keyword>
<keyword evidence="2" id="KW-0645">Protease</keyword>
<dbReference type="EMBL" id="VFML01000001">
    <property type="protein sequence ID" value="TQJ02408.1"/>
    <property type="molecule type" value="Genomic_DNA"/>
</dbReference>
<evidence type="ECO:0000256" key="1">
    <source>
        <dbReference type="ARBA" id="ARBA00007664"/>
    </source>
</evidence>
<dbReference type="GO" id="GO:0004252">
    <property type="term" value="F:serine-type endopeptidase activity"/>
    <property type="evidence" value="ECO:0007669"/>
    <property type="project" value="InterPro"/>
</dbReference>
<dbReference type="OrthoDB" id="8781117at2"/>